<sequence>VVLDGKIYTLGGVGYDYHNVCEVYDPATDSWTSCASFSTGRYLHAVATANGKIYVIGGDSWADHWGHEVYSDIQEYDPLTDTWITKSPMPMAATGLNAMTINNKIWVFGGSGLCCVYDIAGDQWEEKTSNQNARGSFSVAYLNGTIYRFGGGSWGPTSDVVESVQIGPDTTSPTVSSVLPQNGATDVRIDTAVTATFSEPMNSSTVTTNSFTLAGNEVSGTVEYD</sequence>
<feature type="domain" description="SbsA Ig-like" evidence="2">
    <location>
        <begin position="169"/>
        <end position="221"/>
    </location>
</feature>
<organism evidence="3">
    <name type="scientific">marine sediment metagenome</name>
    <dbReference type="NCBI Taxonomy" id="412755"/>
    <lineage>
        <taxon>unclassified sequences</taxon>
        <taxon>metagenomes</taxon>
        <taxon>ecological metagenomes</taxon>
    </lineage>
</organism>
<dbReference type="SMART" id="SM00612">
    <property type="entry name" value="Kelch"/>
    <property type="match status" value="3"/>
</dbReference>
<dbReference type="InterPro" id="IPR032812">
    <property type="entry name" value="SbsA_Ig"/>
</dbReference>
<dbReference type="Pfam" id="PF01344">
    <property type="entry name" value="Kelch_1"/>
    <property type="match status" value="2"/>
</dbReference>
<dbReference type="Gene3D" id="2.120.10.80">
    <property type="entry name" value="Kelch-type beta propeller"/>
    <property type="match status" value="1"/>
</dbReference>
<keyword evidence="1" id="KW-0732">Signal</keyword>
<gene>
    <name evidence="3" type="ORF">S06H3_57046</name>
</gene>
<name>X1QQE1_9ZZZZ</name>
<feature type="non-terminal residue" evidence="3">
    <location>
        <position position="225"/>
    </location>
</feature>
<dbReference type="EMBL" id="BARV01036764">
    <property type="protein sequence ID" value="GAI57001.1"/>
    <property type="molecule type" value="Genomic_DNA"/>
</dbReference>
<evidence type="ECO:0000256" key="1">
    <source>
        <dbReference type="ARBA" id="ARBA00022729"/>
    </source>
</evidence>
<evidence type="ECO:0000259" key="2">
    <source>
        <dbReference type="Pfam" id="PF13205"/>
    </source>
</evidence>
<dbReference type="InterPro" id="IPR015915">
    <property type="entry name" value="Kelch-typ_b-propeller"/>
</dbReference>
<evidence type="ECO:0000313" key="3">
    <source>
        <dbReference type="EMBL" id="GAI57001.1"/>
    </source>
</evidence>
<dbReference type="Gene3D" id="2.60.40.3710">
    <property type="match status" value="1"/>
</dbReference>
<accession>X1QQE1</accession>
<dbReference type="AlphaFoldDB" id="X1QQE1"/>
<dbReference type="PANTHER" id="PTHR45632">
    <property type="entry name" value="LD33804P"/>
    <property type="match status" value="1"/>
</dbReference>
<dbReference type="Pfam" id="PF13205">
    <property type="entry name" value="Big_5"/>
    <property type="match status" value="1"/>
</dbReference>
<dbReference type="InterPro" id="IPR006652">
    <property type="entry name" value="Kelch_1"/>
</dbReference>
<feature type="non-terminal residue" evidence="3">
    <location>
        <position position="1"/>
    </location>
</feature>
<protein>
    <recommendedName>
        <fullName evidence="2">SbsA Ig-like domain-containing protein</fullName>
    </recommendedName>
</protein>
<dbReference type="SUPFAM" id="SSF117281">
    <property type="entry name" value="Kelch motif"/>
    <property type="match status" value="1"/>
</dbReference>
<proteinExistence type="predicted"/>
<reference evidence="3" key="1">
    <citation type="journal article" date="2014" name="Front. Microbiol.">
        <title>High frequency of phylogenetically diverse reductive dehalogenase-homologous genes in deep subseafloor sedimentary metagenomes.</title>
        <authorList>
            <person name="Kawai M."/>
            <person name="Futagami T."/>
            <person name="Toyoda A."/>
            <person name="Takaki Y."/>
            <person name="Nishi S."/>
            <person name="Hori S."/>
            <person name="Arai W."/>
            <person name="Tsubouchi T."/>
            <person name="Morono Y."/>
            <person name="Uchiyama I."/>
            <person name="Ito T."/>
            <person name="Fujiyama A."/>
            <person name="Inagaki F."/>
            <person name="Takami H."/>
        </authorList>
    </citation>
    <scope>NUCLEOTIDE SEQUENCE</scope>
    <source>
        <strain evidence="3">Expedition CK06-06</strain>
    </source>
</reference>
<comment type="caution">
    <text evidence="3">The sequence shown here is derived from an EMBL/GenBank/DDBJ whole genome shotgun (WGS) entry which is preliminary data.</text>
</comment>